<proteinExistence type="predicted"/>
<reference evidence="2 3" key="1">
    <citation type="submission" date="2019-11" db="EMBL/GenBank/DDBJ databases">
        <title>Whole genome sequence of Oryza granulata.</title>
        <authorList>
            <person name="Li W."/>
        </authorList>
    </citation>
    <scope>NUCLEOTIDE SEQUENCE [LARGE SCALE GENOMIC DNA]</scope>
    <source>
        <strain evidence="3">cv. Menghai</strain>
        <tissue evidence="2">Leaf</tissue>
    </source>
</reference>
<comment type="caution">
    <text evidence="2">The sequence shown here is derived from an EMBL/GenBank/DDBJ whole genome shotgun (WGS) entry which is preliminary data.</text>
</comment>
<keyword evidence="3" id="KW-1185">Reference proteome</keyword>
<name>A0A6G1BXY7_9ORYZ</name>
<dbReference type="EMBL" id="SPHZ02000011">
    <property type="protein sequence ID" value="KAF0892524.1"/>
    <property type="molecule type" value="Genomic_DNA"/>
</dbReference>
<evidence type="ECO:0000313" key="3">
    <source>
        <dbReference type="Proteomes" id="UP000479710"/>
    </source>
</evidence>
<feature type="region of interest" description="Disordered" evidence="1">
    <location>
        <begin position="88"/>
        <end position="113"/>
    </location>
</feature>
<accession>A0A6G1BXY7</accession>
<organism evidence="2 3">
    <name type="scientific">Oryza meyeriana var. granulata</name>
    <dbReference type="NCBI Taxonomy" id="110450"/>
    <lineage>
        <taxon>Eukaryota</taxon>
        <taxon>Viridiplantae</taxon>
        <taxon>Streptophyta</taxon>
        <taxon>Embryophyta</taxon>
        <taxon>Tracheophyta</taxon>
        <taxon>Spermatophyta</taxon>
        <taxon>Magnoliopsida</taxon>
        <taxon>Liliopsida</taxon>
        <taxon>Poales</taxon>
        <taxon>Poaceae</taxon>
        <taxon>BOP clade</taxon>
        <taxon>Oryzoideae</taxon>
        <taxon>Oryzeae</taxon>
        <taxon>Oryzinae</taxon>
        <taxon>Oryza</taxon>
        <taxon>Oryza meyeriana</taxon>
    </lineage>
</organism>
<gene>
    <name evidence="2" type="ORF">E2562_016825</name>
</gene>
<dbReference type="Proteomes" id="UP000479710">
    <property type="component" value="Unassembled WGS sequence"/>
</dbReference>
<protein>
    <submittedName>
        <fullName evidence="2">Uncharacterized protein</fullName>
    </submittedName>
</protein>
<evidence type="ECO:0000256" key="1">
    <source>
        <dbReference type="SAM" id="MobiDB-lite"/>
    </source>
</evidence>
<sequence>MVSTAVPAYITGPPPPLSTLTLPNGSCDITASWPSSARLRLELRIARWSASPDPNLLLFAADEDLPPICHRGPRLRLLLHQAGSTLCRSSPPPVPRGTASALSSSAPPFPPRRQSTQPAFFFLRRPVGLPVFGCLSTGPPPQGSRATPFLSICAISINSSAPSFSTLTAVSAAGHLVYSAPLRRRHRVSSDVPLPMVPLTPPPSLGWTPASARLPTSRSLLCMPL</sequence>
<evidence type="ECO:0000313" key="2">
    <source>
        <dbReference type="EMBL" id="KAF0892524.1"/>
    </source>
</evidence>
<dbReference type="AlphaFoldDB" id="A0A6G1BXY7"/>